<dbReference type="SUPFAM" id="SSF52833">
    <property type="entry name" value="Thioredoxin-like"/>
    <property type="match status" value="1"/>
</dbReference>
<evidence type="ECO:0000313" key="8">
    <source>
        <dbReference type="Proteomes" id="UP000244571"/>
    </source>
</evidence>
<proteinExistence type="inferred from homology"/>
<dbReference type="PANTHER" id="PTHR42852">
    <property type="entry name" value="THIOL:DISULFIDE INTERCHANGE PROTEIN DSBE"/>
    <property type="match status" value="1"/>
</dbReference>
<dbReference type="OrthoDB" id="9811352at2"/>
<name>A0A2R4XJL9_9BURK</name>
<dbReference type="CDD" id="cd03010">
    <property type="entry name" value="TlpA_like_DsbE"/>
    <property type="match status" value="1"/>
</dbReference>
<dbReference type="InterPro" id="IPR036249">
    <property type="entry name" value="Thioredoxin-like_sf"/>
</dbReference>
<evidence type="ECO:0000256" key="4">
    <source>
        <dbReference type="ARBA" id="ARBA00023157"/>
    </source>
</evidence>
<evidence type="ECO:0000256" key="2">
    <source>
        <dbReference type="ARBA" id="ARBA00007758"/>
    </source>
</evidence>
<dbReference type="Proteomes" id="UP000244571">
    <property type="component" value="Chromosome"/>
</dbReference>
<gene>
    <name evidence="7" type="ORF">DBV39_10025</name>
</gene>
<sequence length="172" mass="19272">MNRFLWPLLGFLVLVGFLAFGLTLKPSEVPSPFIDKPAPGFTLPQLAAPEETFSPEEMKGQVWLLNIWASWCYACLQEHPVITNLAQSVPIVGLNYKDKRDEAIAWLDRYGNGYIVSASDTDGRVGINYGVYGVPETFVIDKAGFIRYKHIGAVDEKTARDTLLPLIRELNR</sequence>
<organism evidence="7 8">
    <name type="scientific">Orrella marina</name>
    <dbReference type="NCBI Taxonomy" id="2163011"/>
    <lineage>
        <taxon>Bacteria</taxon>
        <taxon>Pseudomonadati</taxon>
        <taxon>Pseudomonadota</taxon>
        <taxon>Betaproteobacteria</taxon>
        <taxon>Burkholderiales</taxon>
        <taxon>Alcaligenaceae</taxon>
        <taxon>Orrella</taxon>
    </lineage>
</organism>
<dbReference type="InterPro" id="IPR013740">
    <property type="entry name" value="Redoxin"/>
</dbReference>
<comment type="subcellular location">
    <subcellularLocation>
        <location evidence="1">Cell envelope</location>
    </subcellularLocation>
</comment>
<dbReference type="EMBL" id="CP028901">
    <property type="protein sequence ID" value="AWB33995.1"/>
    <property type="molecule type" value="Genomic_DNA"/>
</dbReference>
<dbReference type="AlphaFoldDB" id="A0A2R4XJL9"/>
<evidence type="ECO:0000256" key="5">
    <source>
        <dbReference type="ARBA" id="ARBA00023284"/>
    </source>
</evidence>
<dbReference type="GO" id="GO:0017004">
    <property type="term" value="P:cytochrome complex assembly"/>
    <property type="evidence" value="ECO:0007669"/>
    <property type="project" value="UniProtKB-KW"/>
</dbReference>
<accession>A0A2R4XJL9</accession>
<keyword evidence="3" id="KW-0201">Cytochrome c-type biogenesis</keyword>
<evidence type="ECO:0000256" key="1">
    <source>
        <dbReference type="ARBA" id="ARBA00004196"/>
    </source>
</evidence>
<keyword evidence="8" id="KW-1185">Reference proteome</keyword>
<protein>
    <submittedName>
        <fullName evidence="7">DsbE family thiol:disulfide interchange protein</fullName>
    </submittedName>
</protein>
<keyword evidence="5" id="KW-0676">Redox-active center</keyword>
<dbReference type="PROSITE" id="PS51352">
    <property type="entry name" value="THIOREDOXIN_2"/>
    <property type="match status" value="1"/>
</dbReference>
<evidence type="ECO:0000256" key="3">
    <source>
        <dbReference type="ARBA" id="ARBA00022748"/>
    </source>
</evidence>
<dbReference type="GO" id="GO:0015036">
    <property type="term" value="F:disulfide oxidoreductase activity"/>
    <property type="evidence" value="ECO:0007669"/>
    <property type="project" value="InterPro"/>
</dbReference>
<dbReference type="NCBIfam" id="TIGR00385">
    <property type="entry name" value="dsbE"/>
    <property type="match status" value="1"/>
</dbReference>
<comment type="similarity">
    <text evidence="2">Belongs to the thioredoxin family. DsbE subfamily.</text>
</comment>
<reference evidence="7 8" key="1">
    <citation type="submission" date="2018-04" db="EMBL/GenBank/DDBJ databases">
        <title>Bordetella sp. HZ20 isolated from seawater.</title>
        <authorList>
            <person name="Sun C."/>
        </authorList>
    </citation>
    <scope>NUCLEOTIDE SEQUENCE [LARGE SCALE GENOMIC DNA]</scope>
    <source>
        <strain evidence="7 8">HZ20</strain>
    </source>
</reference>
<dbReference type="KEGG" id="boz:DBV39_10025"/>
<dbReference type="InterPro" id="IPR050553">
    <property type="entry name" value="Thioredoxin_ResA/DsbE_sf"/>
</dbReference>
<evidence type="ECO:0000313" key="7">
    <source>
        <dbReference type="EMBL" id="AWB33995.1"/>
    </source>
</evidence>
<dbReference type="PANTHER" id="PTHR42852:SF6">
    <property type="entry name" value="THIOL:DISULFIDE INTERCHANGE PROTEIN DSBE"/>
    <property type="match status" value="1"/>
</dbReference>
<keyword evidence="4" id="KW-1015">Disulfide bond</keyword>
<dbReference type="InterPro" id="IPR004799">
    <property type="entry name" value="Periplasmic_diS_OxRdtase_DsbE"/>
</dbReference>
<dbReference type="InterPro" id="IPR013766">
    <property type="entry name" value="Thioredoxin_domain"/>
</dbReference>
<dbReference type="RefSeq" id="WP_108621419.1">
    <property type="nucleotide sequence ID" value="NZ_CP028901.1"/>
</dbReference>
<evidence type="ECO:0000259" key="6">
    <source>
        <dbReference type="PROSITE" id="PS51352"/>
    </source>
</evidence>
<dbReference type="Gene3D" id="3.40.30.10">
    <property type="entry name" value="Glutaredoxin"/>
    <property type="match status" value="1"/>
</dbReference>
<dbReference type="Pfam" id="PF08534">
    <property type="entry name" value="Redoxin"/>
    <property type="match status" value="1"/>
</dbReference>
<feature type="domain" description="Thioredoxin" evidence="6">
    <location>
        <begin position="32"/>
        <end position="172"/>
    </location>
</feature>
<dbReference type="GO" id="GO:0030288">
    <property type="term" value="C:outer membrane-bounded periplasmic space"/>
    <property type="evidence" value="ECO:0007669"/>
    <property type="project" value="InterPro"/>
</dbReference>